<feature type="transmembrane region" description="Helical" evidence="7">
    <location>
        <begin position="36"/>
        <end position="53"/>
    </location>
</feature>
<protein>
    <submittedName>
        <fullName evidence="10">Cation diffusion facilitator (CDF) family transporter</fullName>
    </submittedName>
</protein>
<dbReference type="PANTHER" id="PTHR43840:SF15">
    <property type="entry name" value="MITOCHONDRIAL METAL TRANSPORTER 1-RELATED"/>
    <property type="match status" value="1"/>
</dbReference>
<dbReference type="PANTHER" id="PTHR43840">
    <property type="entry name" value="MITOCHONDRIAL METAL TRANSPORTER 1-RELATED"/>
    <property type="match status" value="1"/>
</dbReference>
<feature type="transmembrane region" description="Helical" evidence="7">
    <location>
        <begin position="111"/>
        <end position="129"/>
    </location>
</feature>
<dbReference type="GO" id="GO:0006882">
    <property type="term" value="P:intracellular zinc ion homeostasis"/>
    <property type="evidence" value="ECO:0007669"/>
    <property type="project" value="TreeGrafter"/>
</dbReference>
<dbReference type="Gene3D" id="3.30.70.1350">
    <property type="entry name" value="Cation efflux protein, cytoplasmic domain"/>
    <property type="match status" value="1"/>
</dbReference>
<dbReference type="GO" id="GO:0015093">
    <property type="term" value="F:ferrous iron transmembrane transporter activity"/>
    <property type="evidence" value="ECO:0007669"/>
    <property type="project" value="TreeGrafter"/>
</dbReference>
<name>A0A058ZIV3_9RHOB</name>
<organism evidence="10 11">
    <name type="scientific">Actibacterium atlanticum</name>
    <dbReference type="NCBI Taxonomy" id="1461693"/>
    <lineage>
        <taxon>Bacteria</taxon>
        <taxon>Pseudomonadati</taxon>
        <taxon>Pseudomonadota</taxon>
        <taxon>Alphaproteobacteria</taxon>
        <taxon>Rhodobacterales</taxon>
        <taxon>Roseobacteraceae</taxon>
        <taxon>Actibacterium</taxon>
    </lineage>
</organism>
<keyword evidence="6 7" id="KW-0472">Membrane</keyword>
<reference evidence="10 11" key="1">
    <citation type="submission" date="2013-04" db="EMBL/GenBank/DDBJ databases">
        <title>Shimia sp. 22II-S11-Z10 Genome Sequencing.</title>
        <authorList>
            <person name="Lai Q."/>
            <person name="Li G."/>
            <person name="Shao Z."/>
        </authorList>
    </citation>
    <scope>NUCLEOTIDE SEQUENCE [LARGE SCALE GENOMIC DNA]</scope>
    <source>
        <strain evidence="11">22II-S11-Z10</strain>
    </source>
</reference>
<dbReference type="InterPro" id="IPR002524">
    <property type="entry name" value="Cation_efflux"/>
</dbReference>
<evidence type="ECO:0000259" key="9">
    <source>
        <dbReference type="Pfam" id="PF16916"/>
    </source>
</evidence>
<dbReference type="SUPFAM" id="SSF161111">
    <property type="entry name" value="Cation efflux protein transmembrane domain-like"/>
    <property type="match status" value="1"/>
</dbReference>
<comment type="subcellular location">
    <subcellularLocation>
        <location evidence="1">Membrane</location>
        <topology evidence="1">Multi-pass membrane protein</topology>
    </subcellularLocation>
</comment>
<dbReference type="Proteomes" id="UP000024836">
    <property type="component" value="Unassembled WGS sequence"/>
</dbReference>
<gene>
    <name evidence="10" type="ORF">ATO10_14154</name>
</gene>
<evidence type="ECO:0000256" key="2">
    <source>
        <dbReference type="ARBA" id="ARBA00008114"/>
    </source>
</evidence>
<feature type="domain" description="Cation efflux protein transmembrane" evidence="8">
    <location>
        <begin position="9"/>
        <end position="200"/>
    </location>
</feature>
<feature type="transmembrane region" description="Helical" evidence="7">
    <location>
        <begin position="150"/>
        <end position="172"/>
    </location>
</feature>
<proteinExistence type="inferred from homology"/>
<dbReference type="Gene3D" id="1.20.1510.10">
    <property type="entry name" value="Cation efflux protein transmembrane domain"/>
    <property type="match status" value="1"/>
</dbReference>
<evidence type="ECO:0000313" key="10">
    <source>
        <dbReference type="EMBL" id="KCV81122.1"/>
    </source>
</evidence>
<feature type="domain" description="Cation efflux protein cytoplasmic" evidence="9">
    <location>
        <begin position="205"/>
        <end position="281"/>
    </location>
</feature>
<feature type="transmembrane region" description="Helical" evidence="7">
    <location>
        <begin position="73"/>
        <end position="91"/>
    </location>
</feature>
<dbReference type="InterPro" id="IPR036837">
    <property type="entry name" value="Cation_efflux_CTD_sf"/>
</dbReference>
<dbReference type="OrthoDB" id="9806522at2"/>
<dbReference type="GO" id="GO:0005886">
    <property type="term" value="C:plasma membrane"/>
    <property type="evidence" value="ECO:0007669"/>
    <property type="project" value="TreeGrafter"/>
</dbReference>
<sequence>MSRKFAFWSIPVALLVFLLKLLAWKMTGSVALLSDALESTVNVIAAGLAFYAIRLAEKPADARHPFGHTKAEYLSAVAEGVMILIAAGLVLREAITALPNPHIEDAPMLGIGINIIAAIVNGIWAYTLLRVGRRNRSPALQASARHIFTDVLTSAGVVVGVILALATGWLILDPILAILVALNILREGWHVISESVDGLMDASIDDETRAEVESIIQREMGEALQFHDLRVRLSGAVLFGEFHLVVAKEMSVGQAHDICDGIEKSLETKFPGSAFTIHLEPDTELKA</sequence>
<dbReference type="InterPro" id="IPR050291">
    <property type="entry name" value="CDF_Transporter"/>
</dbReference>
<dbReference type="InterPro" id="IPR027469">
    <property type="entry name" value="Cation_efflux_TMD_sf"/>
</dbReference>
<feature type="transmembrane region" description="Helical" evidence="7">
    <location>
        <begin position="5"/>
        <end position="24"/>
    </location>
</feature>
<keyword evidence="3" id="KW-0813">Transport</keyword>
<accession>A0A058ZIV3</accession>
<dbReference type="GO" id="GO:0015341">
    <property type="term" value="F:zinc efflux antiporter activity"/>
    <property type="evidence" value="ECO:0007669"/>
    <property type="project" value="TreeGrafter"/>
</dbReference>
<dbReference type="AlphaFoldDB" id="A0A058ZIV3"/>
<keyword evidence="11" id="KW-1185">Reference proteome</keyword>
<dbReference type="PATRIC" id="fig|1461693.3.peg.2857"/>
<evidence type="ECO:0000256" key="6">
    <source>
        <dbReference type="ARBA" id="ARBA00023136"/>
    </source>
</evidence>
<evidence type="ECO:0000256" key="5">
    <source>
        <dbReference type="ARBA" id="ARBA00022989"/>
    </source>
</evidence>
<dbReference type="Pfam" id="PF01545">
    <property type="entry name" value="Cation_efflux"/>
    <property type="match status" value="1"/>
</dbReference>
<evidence type="ECO:0000256" key="1">
    <source>
        <dbReference type="ARBA" id="ARBA00004141"/>
    </source>
</evidence>
<evidence type="ECO:0000256" key="7">
    <source>
        <dbReference type="SAM" id="Phobius"/>
    </source>
</evidence>
<dbReference type="SUPFAM" id="SSF160240">
    <property type="entry name" value="Cation efflux protein cytoplasmic domain-like"/>
    <property type="match status" value="1"/>
</dbReference>
<evidence type="ECO:0000256" key="3">
    <source>
        <dbReference type="ARBA" id="ARBA00022448"/>
    </source>
</evidence>
<dbReference type="Pfam" id="PF16916">
    <property type="entry name" value="ZT_dimer"/>
    <property type="match status" value="1"/>
</dbReference>
<comment type="caution">
    <text evidence="10">The sequence shown here is derived from an EMBL/GenBank/DDBJ whole genome shotgun (WGS) entry which is preliminary data.</text>
</comment>
<keyword evidence="4 7" id="KW-0812">Transmembrane</keyword>
<dbReference type="eggNOG" id="COG0053">
    <property type="taxonomic scope" value="Bacteria"/>
</dbReference>
<dbReference type="GO" id="GO:0015086">
    <property type="term" value="F:cadmium ion transmembrane transporter activity"/>
    <property type="evidence" value="ECO:0007669"/>
    <property type="project" value="TreeGrafter"/>
</dbReference>
<dbReference type="STRING" id="1461693.ATO10_14154"/>
<dbReference type="InterPro" id="IPR027470">
    <property type="entry name" value="Cation_efflux_CTD"/>
</dbReference>
<evidence type="ECO:0000256" key="4">
    <source>
        <dbReference type="ARBA" id="ARBA00022692"/>
    </source>
</evidence>
<dbReference type="RefSeq" id="WP_035252712.1">
    <property type="nucleotide sequence ID" value="NZ_AQQY01000011.1"/>
</dbReference>
<comment type="similarity">
    <text evidence="2">Belongs to the cation diffusion facilitator (CDF) transporter (TC 2.A.4) family.</text>
</comment>
<dbReference type="NCBIfam" id="TIGR01297">
    <property type="entry name" value="CDF"/>
    <property type="match status" value="1"/>
</dbReference>
<evidence type="ECO:0000313" key="11">
    <source>
        <dbReference type="Proteomes" id="UP000024836"/>
    </source>
</evidence>
<keyword evidence="5 7" id="KW-1133">Transmembrane helix</keyword>
<dbReference type="EMBL" id="AQQY01000011">
    <property type="protein sequence ID" value="KCV81122.1"/>
    <property type="molecule type" value="Genomic_DNA"/>
</dbReference>
<evidence type="ECO:0000259" key="8">
    <source>
        <dbReference type="Pfam" id="PF01545"/>
    </source>
</evidence>
<dbReference type="InterPro" id="IPR058533">
    <property type="entry name" value="Cation_efflux_TM"/>
</dbReference>